<dbReference type="RefSeq" id="WP_006271401.1">
    <property type="nucleotide sequence ID" value="NZ_GL883077.1"/>
</dbReference>
<gene>
    <name evidence="1" type="ORF">ABI_06600</name>
</gene>
<dbReference type="OrthoDB" id="9816424at2"/>
<keyword evidence="2" id="KW-1185">Reference proteome</keyword>
<dbReference type="GO" id="GO:0008168">
    <property type="term" value="F:methyltransferase activity"/>
    <property type="evidence" value="ECO:0007669"/>
    <property type="project" value="UniProtKB-KW"/>
</dbReference>
<dbReference type="Proteomes" id="UP000006512">
    <property type="component" value="Unassembled WGS sequence"/>
</dbReference>
<dbReference type="GO" id="GO:0032259">
    <property type="term" value="P:methylation"/>
    <property type="evidence" value="ECO:0007669"/>
    <property type="project" value="UniProtKB-KW"/>
</dbReference>
<evidence type="ECO:0000313" key="2">
    <source>
        <dbReference type="Proteomes" id="UP000006512"/>
    </source>
</evidence>
<dbReference type="EMBL" id="GL883077">
    <property type="protein sequence ID" value="EGF92226.1"/>
    <property type="molecule type" value="Genomic_DNA"/>
</dbReference>
<dbReference type="Gene3D" id="3.40.50.150">
    <property type="entry name" value="Vaccinia Virus protein VP39"/>
    <property type="match status" value="1"/>
</dbReference>
<name>F4QL03_9CAUL</name>
<accession>F4QL03</accession>
<organism evidence="1 2">
    <name type="scientific">Asticcacaulis biprosthecium C19</name>
    <dbReference type="NCBI Taxonomy" id="715226"/>
    <lineage>
        <taxon>Bacteria</taxon>
        <taxon>Pseudomonadati</taxon>
        <taxon>Pseudomonadota</taxon>
        <taxon>Alphaproteobacteria</taxon>
        <taxon>Caulobacterales</taxon>
        <taxon>Caulobacteraceae</taxon>
        <taxon>Asticcacaulis</taxon>
    </lineage>
</organism>
<sequence>MSDTGLIGSILAKIAGRVAPPAAPTKDDLTLLAERHGTDKAAGHSYTQHYHRHFAELRDRPVNVLEIGIGGDFDEQAGGNSLRMWQDYFPKGQIAGLDLIPKPNVKGERIRTYQGSQADPIILAQILTDLKGAKFDIIIDDGSHRSEHVIGTFYMLFQHLADDGWYVIEDMQTSYWTPYGGGLTQVDTHQASMPFFKSLVDGLNWQEMHRPGYQPNYFDMNIVGMHFYHNLLFIKKGRNTEGSNVVTNNVFPNL</sequence>
<dbReference type="STRING" id="715226.ABI_06600"/>
<keyword evidence="1" id="KW-0489">Methyltransferase</keyword>
<dbReference type="AlphaFoldDB" id="F4QL03"/>
<dbReference type="HOGENOM" id="CLU_077191_2_0_5"/>
<evidence type="ECO:0000313" key="1">
    <source>
        <dbReference type="EMBL" id="EGF92226.1"/>
    </source>
</evidence>
<dbReference type="eggNOG" id="COG3510">
    <property type="taxonomic scope" value="Bacteria"/>
</dbReference>
<dbReference type="SUPFAM" id="SSF53335">
    <property type="entry name" value="S-adenosyl-L-methionine-dependent methyltransferases"/>
    <property type="match status" value="1"/>
</dbReference>
<proteinExistence type="predicted"/>
<protein>
    <submittedName>
        <fullName evidence="1">Methyltransferase</fullName>
    </submittedName>
</protein>
<keyword evidence="1" id="KW-0808">Transferase</keyword>
<dbReference type="InterPro" id="IPR029063">
    <property type="entry name" value="SAM-dependent_MTases_sf"/>
</dbReference>
<reference evidence="2" key="1">
    <citation type="submission" date="2011-03" db="EMBL/GenBank/DDBJ databases">
        <title>Draft genome sequence of Brevundimonas diminuta.</title>
        <authorList>
            <person name="Brown P.J.B."/>
            <person name="Buechlein A."/>
            <person name="Hemmerich C."/>
            <person name="Brun Y.V."/>
        </authorList>
    </citation>
    <scope>NUCLEOTIDE SEQUENCE [LARGE SCALE GENOMIC DNA]</scope>
    <source>
        <strain evidence="2">C19</strain>
    </source>
</reference>